<keyword evidence="3" id="KW-1185">Reference proteome</keyword>
<keyword evidence="2" id="KW-0614">Plasmid</keyword>
<geneLocation type="plasmid" evidence="2 3">
    <name>pHV1</name>
</geneLocation>
<dbReference type="EMBL" id="CP001957">
    <property type="protein sequence ID" value="ADE05240.1"/>
    <property type="molecule type" value="Genomic_DNA"/>
</dbReference>
<dbReference type="EnsemblBacteria" id="ADE05240">
    <property type="protein sequence ID" value="ADE05240"/>
    <property type="gene ID" value="HVO_C0084"/>
</dbReference>
<dbReference type="HOGENOM" id="CLU_3322886_0_0_2"/>
<reference evidence="2 3" key="1">
    <citation type="journal article" date="2010" name="PLoS ONE">
        <title>The complete genome sequence of Haloferax volcanii DS2, a model archaeon.</title>
        <authorList>
            <person name="Hartman A.L."/>
            <person name="Norais C."/>
            <person name="Badger J.H."/>
            <person name="Delmas S."/>
            <person name="Haldenby S."/>
            <person name="Madupu R."/>
            <person name="Robinson J."/>
            <person name="Khouri H."/>
            <person name="Ren Q."/>
            <person name="Lowe T.M."/>
            <person name="Maupin-Furlow J."/>
            <person name="Pohlschroder M."/>
            <person name="Daniels C."/>
            <person name="Pfeiffer F."/>
            <person name="Allers T."/>
            <person name="Eisen J.A."/>
        </authorList>
    </citation>
    <scope>NUCLEOTIDE SEQUENCE [LARGE SCALE GENOMIC DNA]</scope>
    <source>
        <strain evidence="3">ATCC 29605 / DSM 3757 / JCM 8879 / NBRC 14742 / NCIMB 2012 / VKM B-1768 / DS2</strain>
    </source>
</reference>
<evidence type="ECO:0000256" key="1">
    <source>
        <dbReference type="SAM" id="MobiDB-lite"/>
    </source>
</evidence>
<proteinExistence type="predicted"/>
<sequence>MCICDVFGSKLAKPTDTGASRREPPKRLPYATAPHVEL</sequence>
<organism evidence="2 3">
    <name type="scientific">Haloferax volcanii (strain ATCC 29605 / DSM 3757 / JCM 8879 / NBRC 14742 / NCIMB 2012 / VKM B-1768 / DS2)</name>
    <name type="common">Halobacterium volcanii</name>
    <dbReference type="NCBI Taxonomy" id="309800"/>
    <lineage>
        <taxon>Archaea</taxon>
        <taxon>Methanobacteriati</taxon>
        <taxon>Methanobacteriota</taxon>
        <taxon>Stenosarchaea group</taxon>
        <taxon>Halobacteria</taxon>
        <taxon>Halobacteriales</taxon>
        <taxon>Haloferacaceae</taxon>
        <taxon>Haloferax</taxon>
    </lineage>
</organism>
<evidence type="ECO:0000313" key="3">
    <source>
        <dbReference type="Proteomes" id="UP000008243"/>
    </source>
</evidence>
<evidence type="ECO:0000313" key="2">
    <source>
        <dbReference type="EMBL" id="ADE05240.1"/>
    </source>
</evidence>
<accession>D4H0G4</accession>
<dbReference type="KEGG" id="hvo:HVO_C0084"/>
<dbReference type="AlphaFoldDB" id="D4H0G4"/>
<feature type="region of interest" description="Disordered" evidence="1">
    <location>
        <begin position="11"/>
        <end position="38"/>
    </location>
</feature>
<protein>
    <submittedName>
        <fullName evidence="2">Uncharacterized protein</fullName>
    </submittedName>
</protein>
<gene>
    <name evidence="2" type="ordered locus">HVO_C0084</name>
</gene>
<name>D4H0G4_HALVD</name>
<dbReference type="Proteomes" id="UP000008243">
    <property type="component" value="Plasmid pHV1"/>
</dbReference>